<dbReference type="InterPro" id="IPR001041">
    <property type="entry name" value="2Fe-2S_ferredoxin-type"/>
</dbReference>
<dbReference type="InterPro" id="IPR050415">
    <property type="entry name" value="MRET"/>
</dbReference>
<dbReference type="Proteomes" id="UP000185753">
    <property type="component" value="Unassembled WGS sequence"/>
</dbReference>
<dbReference type="Pfam" id="PF00111">
    <property type="entry name" value="Fer2"/>
    <property type="match status" value="1"/>
</dbReference>
<dbReference type="InterPro" id="IPR017938">
    <property type="entry name" value="Riboflavin_synthase-like_b-brl"/>
</dbReference>
<dbReference type="InterPro" id="IPR039261">
    <property type="entry name" value="FNR_nucleotide-bd"/>
</dbReference>
<reference evidence="4" key="1">
    <citation type="submission" date="2016-06" db="EMBL/GenBank/DDBJ databases">
        <authorList>
            <person name="Radolfova-Krizova L."/>
            <person name="Nemec A."/>
        </authorList>
    </citation>
    <scope>NUCLEOTIDE SEQUENCE [LARGE SCALE GENOMIC DNA]</scope>
    <source>
        <strain evidence="4">ANC 4275</strain>
    </source>
</reference>
<dbReference type="OrthoDB" id="9796486at2"/>
<dbReference type="InterPro" id="IPR036010">
    <property type="entry name" value="2Fe-2S_ferredoxin-like_sf"/>
</dbReference>
<organism evidence="3 4">
    <name type="scientific">Acinetobacter gandensis</name>
    <dbReference type="NCBI Taxonomy" id="1443941"/>
    <lineage>
        <taxon>Bacteria</taxon>
        <taxon>Pseudomonadati</taxon>
        <taxon>Pseudomonadota</taxon>
        <taxon>Gammaproteobacteria</taxon>
        <taxon>Moraxellales</taxon>
        <taxon>Moraxellaceae</taxon>
        <taxon>Acinetobacter</taxon>
    </lineage>
</organism>
<evidence type="ECO:0000313" key="3">
    <source>
        <dbReference type="EMBL" id="OBX29773.1"/>
    </source>
</evidence>
<name>A0A1A7REB3_9GAMM</name>
<dbReference type="SUPFAM" id="SSF54292">
    <property type="entry name" value="2Fe-2S ferredoxin-like"/>
    <property type="match status" value="1"/>
</dbReference>
<accession>A0A1A7REB3</accession>
<proteinExistence type="predicted"/>
<dbReference type="PANTHER" id="PTHR47354:SF3">
    <property type="entry name" value="OXIDOREDUCTASE-RELATED"/>
    <property type="match status" value="1"/>
</dbReference>
<gene>
    <name evidence="3" type="ORF">A9J31_11710</name>
</gene>
<dbReference type="PANTHER" id="PTHR47354">
    <property type="entry name" value="NADH OXIDOREDUCTASE HCR"/>
    <property type="match status" value="1"/>
</dbReference>
<sequence>MHVLEKAKKPLNALKDSVVDVNAVNFWLQKFNPLWSGSQALGKVVQKENAANDMVSFTIQINRLFKFGQAGQHHPVFIRVNGIRYERTYSLTQLDAQHVLLSVKKVDAGIVSSYLVEKTQVGDIIEFGQPFGEMKLPSTRSPLILLAAGSGITPMLSLLKALSQTKDMSEQPIQLLYWVKRHADAAFKARFDELAAQYPNFKFKIFFTQEAQADARLGASHIAQIENLGASTIYACGPSGFVTQAEQLCSSAQCFMSEAFSMSAVDTDEVGFVNITLTQSNKTVSIPKGQSILSSLEQQNIKPNHGCRMGICNKCACNKVEGSTKNLVNGSRNTEPGNLLKICVNSAQTDLVIDL</sequence>
<feature type="domain" description="FAD-binding FR-type" evidence="2">
    <location>
        <begin position="37"/>
        <end position="137"/>
    </location>
</feature>
<dbReference type="STRING" id="1443941.A9J31_11710"/>
<dbReference type="InterPro" id="IPR001433">
    <property type="entry name" value="OxRdtase_FAD/NAD-bd"/>
</dbReference>
<dbReference type="EMBL" id="LZDS01000003">
    <property type="protein sequence ID" value="OBX29773.1"/>
    <property type="molecule type" value="Genomic_DNA"/>
</dbReference>
<dbReference type="InterPro" id="IPR008333">
    <property type="entry name" value="Cbr1-like_FAD-bd_dom"/>
</dbReference>
<dbReference type="Gene3D" id="3.10.20.30">
    <property type="match status" value="1"/>
</dbReference>
<dbReference type="SUPFAM" id="SSF52343">
    <property type="entry name" value="Ferredoxin reductase-like, C-terminal NADP-linked domain"/>
    <property type="match status" value="1"/>
</dbReference>
<dbReference type="PROSITE" id="PS51384">
    <property type="entry name" value="FAD_FR"/>
    <property type="match status" value="1"/>
</dbReference>
<dbReference type="Pfam" id="PF00175">
    <property type="entry name" value="NAD_binding_1"/>
    <property type="match status" value="1"/>
</dbReference>
<dbReference type="Pfam" id="PF00970">
    <property type="entry name" value="FAD_binding_6"/>
    <property type="match status" value="1"/>
</dbReference>
<evidence type="ECO:0000313" key="4">
    <source>
        <dbReference type="Proteomes" id="UP000185753"/>
    </source>
</evidence>
<dbReference type="GO" id="GO:0016491">
    <property type="term" value="F:oxidoreductase activity"/>
    <property type="evidence" value="ECO:0007669"/>
    <property type="project" value="InterPro"/>
</dbReference>
<protein>
    <submittedName>
        <fullName evidence="3">Oxidoreductase</fullName>
    </submittedName>
</protein>
<feature type="domain" description="2Fe-2S ferredoxin-type" evidence="1">
    <location>
        <begin position="273"/>
        <end position="355"/>
    </location>
</feature>
<keyword evidence="4" id="KW-1185">Reference proteome</keyword>
<dbReference type="CDD" id="cd06216">
    <property type="entry name" value="FNR_iron_sulfur_binding_2"/>
    <property type="match status" value="1"/>
</dbReference>
<comment type="caution">
    <text evidence="3">The sequence shown here is derived from an EMBL/GenBank/DDBJ whole genome shotgun (WGS) entry which is preliminary data.</text>
</comment>
<dbReference type="Gene3D" id="2.40.30.10">
    <property type="entry name" value="Translation factors"/>
    <property type="match status" value="1"/>
</dbReference>
<dbReference type="PROSITE" id="PS51085">
    <property type="entry name" value="2FE2S_FER_2"/>
    <property type="match status" value="1"/>
</dbReference>
<dbReference type="GO" id="GO:0051536">
    <property type="term" value="F:iron-sulfur cluster binding"/>
    <property type="evidence" value="ECO:0007669"/>
    <property type="project" value="InterPro"/>
</dbReference>
<dbReference type="InterPro" id="IPR017927">
    <property type="entry name" value="FAD-bd_FR_type"/>
</dbReference>
<dbReference type="RefSeq" id="WP_067762107.1">
    <property type="nucleotide sequence ID" value="NZ_LZDS01000003.1"/>
</dbReference>
<dbReference type="CDD" id="cd00207">
    <property type="entry name" value="fer2"/>
    <property type="match status" value="1"/>
</dbReference>
<dbReference type="InterPro" id="IPR012675">
    <property type="entry name" value="Beta-grasp_dom_sf"/>
</dbReference>
<evidence type="ECO:0000259" key="1">
    <source>
        <dbReference type="PROSITE" id="PS51085"/>
    </source>
</evidence>
<dbReference type="Gene3D" id="3.40.50.80">
    <property type="entry name" value="Nucleotide-binding domain of ferredoxin-NADP reductase (FNR) module"/>
    <property type="match status" value="1"/>
</dbReference>
<dbReference type="PRINTS" id="PR00406">
    <property type="entry name" value="CYTB5RDTASE"/>
</dbReference>
<dbReference type="AlphaFoldDB" id="A0A1A7REB3"/>
<dbReference type="SUPFAM" id="SSF63380">
    <property type="entry name" value="Riboflavin synthase domain-like"/>
    <property type="match status" value="1"/>
</dbReference>
<evidence type="ECO:0000259" key="2">
    <source>
        <dbReference type="PROSITE" id="PS51384"/>
    </source>
</evidence>